<dbReference type="Proteomes" id="UP000317344">
    <property type="component" value="Chromosome"/>
</dbReference>
<accession>A0A516X3B5</accession>
<evidence type="ECO:0000256" key="1">
    <source>
        <dbReference type="SAM" id="MobiDB-lite"/>
    </source>
</evidence>
<keyword evidence="3" id="KW-1185">Reference proteome</keyword>
<gene>
    <name evidence="2" type="ORF">FO059_09655</name>
</gene>
<sequence>MAVNGGTMYVNDRGGQAIDVLRRSGGTWTFDTAVPTQPGTAPYLTIVPTGEPAPSGSLGAGSLGGLTGPLGS</sequence>
<protein>
    <submittedName>
        <fullName evidence="2">Uncharacterized protein</fullName>
    </submittedName>
</protein>
<evidence type="ECO:0000313" key="3">
    <source>
        <dbReference type="Proteomes" id="UP000317344"/>
    </source>
</evidence>
<feature type="region of interest" description="Disordered" evidence="1">
    <location>
        <begin position="48"/>
        <end position="72"/>
    </location>
</feature>
<dbReference type="EMBL" id="CP041765">
    <property type="protein sequence ID" value="QDQ97547.1"/>
    <property type="molecule type" value="Genomic_DNA"/>
</dbReference>
<reference evidence="2 3" key="2">
    <citation type="submission" date="2019-07" db="EMBL/GenBank/DDBJ databases">
        <authorList>
            <person name="Huang Y."/>
        </authorList>
    </citation>
    <scope>NUCLEOTIDE SEQUENCE [LARGE SCALE GENOMIC DNA]</scope>
    <source>
        <strain evidence="2 3">HY188</strain>
    </source>
</reference>
<evidence type="ECO:0000313" key="2">
    <source>
        <dbReference type="EMBL" id="QDQ97547.1"/>
    </source>
</evidence>
<feature type="compositionally biased region" description="Gly residues" evidence="1">
    <location>
        <begin position="58"/>
        <end position="72"/>
    </location>
</feature>
<dbReference type="RefSeq" id="WP_143908342.1">
    <property type="nucleotide sequence ID" value="NZ_CP041765.1"/>
</dbReference>
<name>A0A516X3B5_9ACTN</name>
<proteinExistence type="predicted"/>
<dbReference type="AlphaFoldDB" id="A0A516X3B5"/>
<reference evidence="2 3" key="1">
    <citation type="submission" date="2019-07" db="EMBL/GenBank/DDBJ databases">
        <title>Tomitella cavernea sp. nov., an actinomycete isolated from soil.</title>
        <authorList>
            <person name="Cheng J."/>
        </authorList>
    </citation>
    <scope>NUCLEOTIDE SEQUENCE [LARGE SCALE GENOMIC DNA]</scope>
    <source>
        <strain evidence="2 3">HY188</strain>
    </source>
</reference>
<organism evidence="2 3">
    <name type="scientific">Tomitella fengzijianii</name>
    <dbReference type="NCBI Taxonomy" id="2597660"/>
    <lineage>
        <taxon>Bacteria</taxon>
        <taxon>Bacillati</taxon>
        <taxon>Actinomycetota</taxon>
        <taxon>Actinomycetes</taxon>
        <taxon>Mycobacteriales</taxon>
        <taxon>Tomitella</taxon>
    </lineage>
</organism>
<dbReference type="KEGG" id="toy:FO059_09655"/>